<feature type="transmembrane region" description="Helical" evidence="1">
    <location>
        <begin position="6"/>
        <end position="24"/>
    </location>
</feature>
<keyword evidence="1" id="KW-1133">Transmembrane helix</keyword>
<reference evidence="3" key="1">
    <citation type="journal article" date="2019" name="Int. J. Syst. Evol. Microbiol.">
        <title>The Global Catalogue of Microorganisms (GCM) 10K type strain sequencing project: providing services to taxonomists for standard genome sequencing and annotation.</title>
        <authorList>
            <consortium name="The Broad Institute Genomics Platform"/>
            <consortium name="The Broad Institute Genome Sequencing Center for Infectious Disease"/>
            <person name="Wu L."/>
            <person name="Ma J."/>
        </authorList>
    </citation>
    <scope>NUCLEOTIDE SEQUENCE [LARGE SCALE GENOMIC DNA]</scope>
    <source>
        <strain evidence="3">CGMCC 1.15922</strain>
    </source>
</reference>
<sequence length="124" mass="14014">MLEIYIALSVVIGLVDTYGGYITTKNNGVVNTSGRVVVLSFIGFFWAITSAFALFTLDFQPLQLLIPVLYLTHNILGWCYGIWIVSKIDTDKLEQIKVPLWYAKFCFNFGIVFTLCSIFILLNS</sequence>
<gene>
    <name evidence="2" type="ORF">GCM10011501_10090</name>
</gene>
<feature type="transmembrane region" description="Helical" evidence="1">
    <location>
        <begin position="36"/>
        <end position="57"/>
    </location>
</feature>
<accession>A0ABQ3IH82</accession>
<protein>
    <recommendedName>
        <fullName evidence="4">Transporter</fullName>
    </recommendedName>
</protein>
<dbReference type="EMBL" id="BNAH01000003">
    <property type="protein sequence ID" value="GHE83524.1"/>
    <property type="molecule type" value="Genomic_DNA"/>
</dbReference>
<comment type="caution">
    <text evidence="2">The sequence shown here is derived from an EMBL/GenBank/DDBJ whole genome shotgun (WGS) entry which is preliminary data.</text>
</comment>
<keyword evidence="1" id="KW-0472">Membrane</keyword>
<evidence type="ECO:0000313" key="2">
    <source>
        <dbReference type="EMBL" id="GHE83524.1"/>
    </source>
</evidence>
<dbReference type="RefSeq" id="WP_189377020.1">
    <property type="nucleotide sequence ID" value="NZ_BNAH01000003.1"/>
</dbReference>
<evidence type="ECO:0000313" key="3">
    <source>
        <dbReference type="Proteomes" id="UP000626370"/>
    </source>
</evidence>
<evidence type="ECO:0008006" key="4">
    <source>
        <dbReference type="Google" id="ProtNLM"/>
    </source>
</evidence>
<feature type="transmembrane region" description="Helical" evidence="1">
    <location>
        <begin position="63"/>
        <end position="85"/>
    </location>
</feature>
<dbReference type="Proteomes" id="UP000626370">
    <property type="component" value="Unassembled WGS sequence"/>
</dbReference>
<keyword evidence="1" id="KW-0812">Transmembrane</keyword>
<feature type="transmembrane region" description="Helical" evidence="1">
    <location>
        <begin position="105"/>
        <end position="122"/>
    </location>
</feature>
<organism evidence="2 3">
    <name type="scientific">Thalassotalea profundi</name>
    <dbReference type="NCBI Taxonomy" id="2036687"/>
    <lineage>
        <taxon>Bacteria</taxon>
        <taxon>Pseudomonadati</taxon>
        <taxon>Pseudomonadota</taxon>
        <taxon>Gammaproteobacteria</taxon>
        <taxon>Alteromonadales</taxon>
        <taxon>Colwelliaceae</taxon>
        <taxon>Thalassotalea</taxon>
    </lineage>
</organism>
<evidence type="ECO:0000256" key="1">
    <source>
        <dbReference type="SAM" id="Phobius"/>
    </source>
</evidence>
<keyword evidence="3" id="KW-1185">Reference proteome</keyword>
<proteinExistence type="predicted"/>
<name>A0ABQ3IH82_9GAMM</name>